<reference evidence="1 2" key="1">
    <citation type="submission" date="2020-05" db="EMBL/GenBank/DDBJ databases">
        <title>Whole genome shotgun sequence of Streptomyces microflavus NBRC 13062.</title>
        <authorList>
            <person name="Komaki H."/>
            <person name="Tamura T."/>
        </authorList>
    </citation>
    <scope>NUCLEOTIDE SEQUENCE [LARGE SCALE GENOMIC DNA]</scope>
    <source>
        <strain evidence="1 2">NBRC 13062</strain>
    </source>
</reference>
<dbReference type="AlphaFoldDB" id="A0A7J0D4K4"/>
<sequence length="72" mass="8026">MTCRLSDDDKPLRRTASEYGTAVGRVHGVRRQFVRGPVSRALPYAPDECRLTRVLEVFGDDADQPDAQGHRG</sequence>
<proteinExistence type="predicted"/>
<dbReference type="EMBL" id="BLWD01000002">
    <property type="protein sequence ID" value="GFN09628.1"/>
    <property type="molecule type" value="Genomic_DNA"/>
</dbReference>
<comment type="caution">
    <text evidence="1">The sequence shown here is derived from an EMBL/GenBank/DDBJ whole genome shotgun (WGS) entry which is preliminary data.</text>
</comment>
<evidence type="ECO:0000313" key="2">
    <source>
        <dbReference type="Proteomes" id="UP000498740"/>
    </source>
</evidence>
<organism evidence="1 2">
    <name type="scientific">Streptomyces microflavus</name>
    <name type="common">Streptomyces lipmanii</name>
    <dbReference type="NCBI Taxonomy" id="1919"/>
    <lineage>
        <taxon>Bacteria</taxon>
        <taxon>Bacillati</taxon>
        <taxon>Actinomycetota</taxon>
        <taxon>Actinomycetes</taxon>
        <taxon>Kitasatosporales</taxon>
        <taxon>Streptomycetaceae</taxon>
        <taxon>Streptomyces</taxon>
    </lineage>
</organism>
<dbReference type="Proteomes" id="UP000498740">
    <property type="component" value="Unassembled WGS sequence"/>
</dbReference>
<gene>
    <name evidence="1" type="ORF">Smic_81840</name>
</gene>
<accession>A0A7J0D4K4</accession>
<protein>
    <submittedName>
        <fullName evidence="1">Uncharacterized protein</fullName>
    </submittedName>
</protein>
<name>A0A7J0D4K4_STRMI</name>
<evidence type="ECO:0000313" key="1">
    <source>
        <dbReference type="EMBL" id="GFN09628.1"/>
    </source>
</evidence>